<protein>
    <submittedName>
        <fullName evidence="1">Uncharacterized protein</fullName>
    </submittedName>
</protein>
<feature type="non-terminal residue" evidence="1">
    <location>
        <position position="1"/>
    </location>
</feature>
<proteinExistence type="predicted"/>
<gene>
    <name evidence="1" type="ORF">LTS18_010077</name>
</gene>
<name>A0ACC3D0C4_9PEZI</name>
<reference evidence="1" key="1">
    <citation type="submission" date="2024-09" db="EMBL/GenBank/DDBJ databases">
        <title>Black Yeasts Isolated from many extreme environments.</title>
        <authorList>
            <person name="Coleine C."/>
            <person name="Stajich J.E."/>
            <person name="Selbmann L."/>
        </authorList>
    </citation>
    <scope>NUCLEOTIDE SEQUENCE</scope>
    <source>
        <strain evidence="1">CCFEE 5737</strain>
    </source>
</reference>
<comment type="caution">
    <text evidence="1">The sequence shown here is derived from an EMBL/GenBank/DDBJ whole genome shotgun (WGS) entry which is preliminary data.</text>
</comment>
<organism evidence="1 2">
    <name type="scientific">Coniosporium uncinatum</name>
    <dbReference type="NCBI Taxonomy" id="93489"/>
    <lineage>
        <taxon>Eukaryota</taxon>
        <taxon>Fungi</taxon>
        <taxon>Dikarya</taxon>
        <taxon>Ascomycota</taxon>
        <taxon>Pezizomycotina</taxon>
        <taxon>Dothideomycetes</taxon>
        <taxon>Dothideomycetes incertae sedis</taxon>
        <taxon>Coniosporium</taxon>
    </lineage>
</organism>
<keyword evidence="2" id="KW-1185">Reference proteome</keyword>
<sequence>DELHLKKTIDIPTLFVCGTQDGVLRPEMSENMENFFGSLTRREVVAAHWVLIQKPEELNAHLKGWLDGVAFGSKSKL</sequence>
<dbReference type="Proteomes" id="UP001186974">
    <property type="component" value="Unassembled WGS sequence"/>
</dbReference>
<evidence type="ECO:0000313" key="2">
    <source>
        <dbReference type="Proteomes" id="UP001186974"/>
    </source>
</evidence>
<accession>A0ACC3D0C4</accession>
<evidence type="ECO:0000313" key="1">
    <source>
        <dbReference type="EMBL" id="KAK3059779.1"/>
    </source>
</evidence>
<dbReference type="EMBL" id="JAWDJW010009117">
    <property type="protein sequence ID" value="KAK3059779.1"/>
    <property type="molecule type" value="Genomic_DNA"/>
</dbReference>